<dbReference type="KEGG" id="vhl:BME96_03690"/>
<organism evidence="1 2">
    <name type="scientific">Virgibacillus halodenitrificans</name>
    <name type="common">Bacillus halodenitrificans</name>
    <dbReference type="NCBI Taxonomy" id="1482"/>
    <lineage>
        <taxon>Bacteria</taxon>
        <taxon>Bacillati</taxon>
        <taxon>Bacillota</taxon>
        <taxon>Bacilli</taxon>
        <taxon>Bacillales</taxon>
        <taxon>Bacillaceae</taxon>
        <taxon>Virgibacillus</taxon>
    </lineage>
</organism>
<dbReference type="Proteomes" id="UP000182945">
    <property type="component" value="Chromosome"/>
</dbReference>
<reference evidence="1 2" key="1">
    <citation type="submission" date="2016-11" db="EMBL/GenBank/DDBJ databases">
        <title>Complete genome sequencing of Virgibacillus halodenitrificans PDB-F2.</title>
        <authorList>
            <person name="Sun Z."/>
            <person name="Zhou Y."/>
            <person name="Li H."/>
        </authorList>
    </citation>
    <scope>NUCLEOTIDE SEQUENCE [LARGE SCALE GENOMIC DNA]</scope>
    <source>
        <strain evidence="1 2">PDB-F2</strain>
    </source>
</reference>
<name>A0AAC9IX88_VIRHA</name>
<sequence>MISDLILDREKNIVIWDFDGNTIKVKEVEVDSGTIIQDLGLVLLIDEKVKENKKLLIYTAQGKKMIEANSPNGYHFSYVTTHPKIEPAVVCYEDKSSGWQDWYFSIDLKTGEFKKHGKAY</sequence>
<dbReference type="EMBL" id="CP017962">
    <property type="protein sequence ID" value="APC47323.1"/>
    <property type="molecule type" value="Genomic_DNA"/>
</dbReference>
<dbReference type="RefSeq" id="WP_071648303.1">
    <property type="nucleotide sequence ID" value="NZ_CP017962.1"/>
</dbReference>
<evidence type="ECO:0000313" key="1">
    <source>
        <dbReference type="EMBL" id="APC47323.1"/>
    </source>
</evidence>
<dbReference type="AlphaFoldDB" id="A0AAC9IX88"/>
<gene>
    <name evidence="1" type="ORF">BME96_03690</name>
</gene>
<accession>A0AAC9IX88</accession>
<dbReference type="GeneID" id="71513485"/>
<proteinExistence type="predicted"/>
<protein>
    <submittedName>
        <fullName evidence="1">Uncharacterized protein</fullName>
    </submittedName>
</protein>
<evidence type="ECO:0000313" key="2">
    <source>
        <dbReference type="Proteomes" id="UP000182945"/>
    </source>
</evidence>